<sequence>MYKGVRQLELPVAAHADTPRHQAVPVRDLPAQVHPAEPPAAAHTDAHGRQTVQVSPPGLPEGVLAAIEPAVALAVPPDGQTVQMQLLLQVLHGRGVPAGAHTKAQGLEAPEDAHLPAVRQVVHPGDVPGQAHAEARGEGGEAPEPGAEQ</sequence>
<evidence type="ECO:0000313" key="2">
    <source>
        <dbReference type="EMBL" id="CAG6504323.1"/>
    </source>
</evidence>
<evidence type="ECO:0000256" key="1">
    <source>
        <dbReference type="SAM" id="MobiDB-lite"/>
    </source>
</evidence>
<protein>
    <submittedName>
        <fullName evidence="2">(northern house mosquito) hypothetical protein</fullName>
    </submittedName>
</protein>
<organism evidence="2">
    <name type="scientific">Culex pipiens</name>
    <name type="common">House mosquito</name>
    <dbReference type="NCBI Taxonomy" id="7175"/>
    <lineage>
        <taxon>Eukaryota</taxon>
        <taxon>Metazoa</taxon>
        <taxon>Ecdysozoa</taxon>
        <taxon>Arthropoda</taxon>
        <taxon>Hexapoda</taxon>
        <taxon>Insecta</taxon>
        <taxon>Pterygota</taxon>
        <taxon>Neoptera</taxon>
        <taxon>Endopterygota</taxon>
        <taxon>Diptera</taxon>
        <taxon>Nematocera</taxon>
        <taxon>Culicoidea</taxon>
        <taxon>Culicidae</taxon>
        <taxon>Culicinae</taxon>
        <taxon>Culicini</taxon>
        <taxon>Culex</taxon>
        <taxon>Culex</taxon>
    </lineage>
</organism>
<dbReference type="EMBL" id="HBUE01254340">
    <property type="protein sequence ID" value="CAG6555603.1"/>
    <property type="molecule type" value="Transcribed_RNA"/>
</dbReference>
<dbReference type="EMBL" id="HBUE01254336">
    <property type="protein sequence ID" value="CAG6555599.1"/>
    <property type="molecule type" value="Transcribed_RNA"/>
</dbReference>
<dbReference type="EMBL" id="HBUE01149373">
    <property type="protein sequence ID" value="CAG6504323.1"/>
    <property type="molecule type" value="Transcribed_RNA"/>
</dbReference>
<dbReference type="EMBL" id="HBUE01149377">
    <property type="protein sequence ID" value="CAG6504327.1"/>
    <property type="molecule type" value="Transcribed_RNA"/>
</dbReference>
<feature type="region of interest" description="Disordered" evidence="1">
    <location>
        <begin position="124"/>
        <end position="149"/>
    </location>
</feature>
<reference evidence="2" key="1">
    <citation type="submission" date="2021-05" db="EMBL/GenBank/DDBJ databases">
        <authorList>
            <person name="Alioto T."/>
            <person name="Alioto T."/>
            <person name="Gomez Garrido J."/>
        </authorList>
    </citation>
    <scope>NUCLEOTIDE SEQUENCE</scope>
</reference>
<proteinExistence type="predicted"/>
<feature type="region of interest" description="Disordered" evidence="1">
    <location>
        <begin position="34"/>
        <end position="59"/>
    </location>
</feature>
<accession>A0A8D8D2X5</accession>
<dbReference type="AlphaFoldDB" id="A0A8D8D2X5"/>
<name>A0A8D8D2X5_CULPI</name>